<feature type="transmembrane region" description="Helical" evidence="6">
    <location>
        <begin position="554"/>
        <end position="574"/>
    </location>
</feature>
<keyword evidence="2" id="KW-1003">Cell membrane</keyword>
<feature type="transmembrane region" description="Helical" evidence="6">
    <location>
        <begin position="606"/>
        <end position="628"/>
    </location>
</feature>
<dbReference type="Pfam" id="PF05425">
    <property type="entry name" value="CopD"/>
    <property type="match status" value="1"/>
</dbReference>
<feature type="transmembrane region" description="Helical" evidence="6">
    <location>
        <begin position="98"/>
        <end position="123"/>
    </location>
</feature>
<feature type="transmembrane region" description="Helical" evidence="6">
    <location>
        <begin position="407"/>
        <end position="428"/>
    </location>
</feature>
<dbReference type="InterPro" id="IPR008457">
    <property type="entry name" value="Cu-R_CopD_dom"/>
</dbReference>
<dbReference type="InterPro" id="IPR032694">
    <property type="entry name" value="CopC/D"/>
</dbReference>
<comment type="caution">
    <text evidence="8">The sequence shown here is derived from an EMBL/GenBank/DDBJ whole genome shotgun (WGS) entry which is preliminary data.</text>
</comment>
<organism evidence="8 9">
    <name type="scientific">Pedococcus ginsenosidimutans</name>
    <dbReference type="NCBI Taxonomy" id="490570"/>
    <lineage>
        <taxon>Bacteria</taxon>
        <taxon>Bacillati</taxon>
        <taxon>Actinomycetota</taxon>
        <taxon>Actinomycetes</taxon>
        <taxon>Micrococcales</taxon>
        <taxon>Intrasporangiaceae</taxon>
        <taxon>Pedococcus</taxon>
    </lineage>
</organism>
<evidence type="ECO:0000256" key="5">
    <source>
        <dbReference type="ARBA" id="ARBA00023136"/>
    </source>
</evidence>
<keyword evidence="9" id="KW-1185">Reference proteome</keyword>
<name>A0ABP8XTY3_9MICO</name>
<feature type="transmembrane region" description="Helical" evidence="6">
    <location>
        <begin position="240"/>
        <end position="261"/>
    </location>
</feature>
<proteinExistence type="predicted"/>
<feature type="transmembrane region" description="Helical" evidence="6">
    <location>
        <begin position="486"/>
        <end position="509"/>
    </location>
</feature>
<dbReference type="RefSeq" id="WP_345501150.1">
    <property type="nucleotide sequence ID" value="NZ_BAABLO010000001.1"/>
</dbReference>
<feature type="transmembrane region" description="Helical" evidence="6">
    <location>
        <begin position="143"/>
        <end position="164"/>
    </location>
</feature>
<dbReference type="EMBL" id="BAABLO010000001">
    <property type="protein sequence ID" value="GAA4713076.1"/>
    <property type="molecule type" value="Genomic_DNA"/>
</dbReference>
<evidence type="ECO:0000313" key="9">
    <source>
        <dbReference type="Proteomes" id="UP001500556"/>
    </source>
</evidence>
<evidence type="ECO:0000259" key="7">
    <source>
        <dbReference type="Pfam" id="PF05425"/>
    </source>
</evidence>
<feature type="domain" description="Copper resistance protein D" evidence="7">
    <location>
        <begin position="236"/>
        <end position="331"/>
    </location>
</feature>
<keyword evidence="5 6" id="KW-0472">Membrane</keyword>
<feature type="transmembrane region" description="Helical" evidence="6">
    <location>
        <begin position="67"/>
        <end position="86"/>
    </location>
</feature>
<protein>
    <submittedName>
        <fullName evidence="8">Cytochrome c oxidase assembly protein</fullName>
    </submittedName>
</protein>
<keyword evidence="3 6" id="KW-0812">Transmembrane</keyword>
<dbReference type="Pfam" id="PF09678">
    <property type="entry name" value="Caa3_CtaG"/>
    <property type="match status" value="1"/>
</dbReference>
<feature type="transmembrane region" description="Helical" evidence="6">
    <location>
        <begin position="204"/>
        <end position="228"/>
    </location>
</feature>
<evidence type="ECO:0000256" key="1">
    <source>
        <dbReference type="ARBA" id="ARBA00004651"/>
    </source>
</evidence>
<keyword evidence="4 6" id="KW-1133">Transmembrane helix</keyword>
<sequence>MTSPAAVSARQQGTPPARLPGVALLVAVLVALPLAAAVGQAAAAPVVSDPGPVVRWGVLYARVVHDVAASATVGLLLFAAFIVPETTRTHRRATATRLAGLAAALWALAAVVGVVLGMADFIGIPVSDPAFGQQLTTFVWKFVAFRVQLIAAGVAATIAVVALLTTRRTVVAWLSVLAVGGVLPLALAGHAAGATDHSTAVNALAVHLVAVTVWVGGVLALAALRPLLSGPDLAASAGRFSMLAGWCYAAVAMSGLQSAVLRVGTWGDLTTRYGALVVVKTLALVLLGAAGWWHRRHLLDRLGGNTPGRAFTRLLVAELAVMGVAIGTAVAMARSAPPVSDAPLPAASPAFVLTGYPAPPPLTSTSWLTTWTTEWLWVALAALAVGLYVAGVVRLRRRGDAWPLHRVLVWVLGWAVFVYAVCGAPGVYGRVLFSMHMAMHMVVAMLVPLLLVPAAPVLLALRALPARPDRTWGPREVILQVVHSRVFRAFANPVVAAALFFFSLAIFYYSPLFELALRTHTGHVLMLLHFLGTGYLFVWVLIGIDPGPRKWPPLMLLVILFATMSFHAFFGVVMTGSTTVLAPDFFEVVKIPWMTDVLGDQRKAGAIAWGIGEAPTVLLTLMVAIAWVRSDRAETSRKDRQADRDGDAELAAYNAHLQELRRRTEGRG</sequence>
<dbReference type="PANTHER" id="PTHR34820:SF4">
    <property type="entry name" value="INNER MEMBRANE PROTEIN YEBZ"/>
    <property type="match status" value="1"/>
</dbReference>
<evidence type="ECO:0000256" key="2">
    <source>
        <dbReference type="ARBA" id="ARBA00022475"/>
    </source>
</evidence>
<gene>
    <name evidence="8" type="ORF">GCM10025782_06560</name>
</gene>
<feature type="transmembrane region" description="Helical" evidence="6">
    <location>
        <begin position="521"/>
        <end position="542"/>
    </location>
</feature>
<evidence type="ECO:0000256" key="3">
    <source>
        <dbReference type="ARBA" id="ARBA00022692"/>
    </source>
</evidence>
<evidence type="ECO:0000313" key="8">
    <source>
        <dbReference type="EMBL" id="GAA4713076.1"/>
    </source>
</evidence>
<comment type="subcellular location">
    <subcellularLocation>
        <location evidence="1">Cell membrane</location>
        <topology evidence="1">Multi-pass membrane protein</topology>
    </subcellularLocation>
</comment>
<feature type="transmembrane region" description="Helical" evidence="6">
    <location>
        <begin position="314"/>
        <end position="333"/>
    </location>
</feature>
<evidence type="ECO:0000256" key="6">
    <source>
        <dbReference type="SAM" id="Phobius"/>
    </source>
</evidence>
<dbReference type="PANTHER" id="PTHR34820">
    <property type="entry name" value="INNER MEMBRANE PROTEIN YEBZ"/>
    <property type="match status" value="1"/>
</dbReference>
<feature type="transmembrane region" description="Helical" evidence="6">
    <location>
        <begin position="440"/>
        <end position="465"/>
    </location>
</feature>
<dbReference type="InterPro" id="IPR019108">
    <property type="entry name" value="Caa3_assmbl_CtaG-rel"/>
</dbReference>
<accession>A0ABP8XTY3</accession>
<reference evidence="9" key="1">
    <citation type="journal article" date="2019" name="Int. J. Syst. Evol. Microbiol.">
        <title>The Global Catalogue of Microorganisms (GCM) 10K type strain sequencing project: providing services to taxonomists for standard genome sequencing and annotation.</title>
        <authorList>
            <consortium name="The Broad Institute Genomics Platform"/>
            <consortium name="The Broad Institute Genome Sequencing Center for Infectious Disease"/>
            <person name="Wu L."/>
            <person name="Ma J."/>
        </authorList>
    </citation>
    <scope>NUCLEOTIDE SEQUENCE [LARGE SCALE GENOMIC DNA]</scope>
    <source>
        <strain evidence="9">JCM 18961</strain>
    </source>
</reference>
<feature type="transmembrane region" description="Helical" evidence="6">
    <location>
        <begin position="375"/>
        <end position="395"/>
    </location>
</feature>
<feature type="transmembrane region" description="Helical" evidence="6">
    <location>
        <begin position="171"/>
        <end position="192"/>
    </location>
</feature>
<dbReference type="Proteomes" id="UP001500556">
    <property type="component" value="Unassembled WGS sequence"/>
</dbReference>
<evidence type="ECO:0000256" key="4">
    <source>
        <dbReference type="ARBA" id="ARBA00022989"/>
    </source>
</evidence>
<feature type="transmembrane region" description="Helical" evidence="6">
    <location>
        <begin position="273"/>
        <end position="293"/>
    </location>
</feature>